<dbReference type="PANTHER" id="PTHR13767:SF2">
    <property type="entry name" value="PSEUDOURIDYLATE SYNTHASE TRUB1"/>
    <property type="match status" value="1"/>
</dbReference>
<evidence type="ECO:0000256" key="1">
    <source>
        <dbReference type="ARBA" id="ARBA00000385"/>
    </source>
</evidence>
<dbReference type="Gene3D" id="3.30.2350.10">
    <property type="entry name" value="Pseudouridine synthase"/>
    <property type="match status" value="1"/>
</dbReference>
<dbReference type="HAMAP" id="MF_01080">
    <property type="entry name" value="TruB_bact"/>
    <property type="match status" value="1"/>
</dbReference>
<dbReference type="AlphaFoldDB" id="A0A2H0XD13"/>
<dbReference type="EC" id="5.4.99.25" evidence="5"/>
<name>A0A2H0XD13_UNCKA</name>
<evidence type="ECO:0000259" key="6">
    <source>
        <dbReference type="Pfam" id="PF01509"/>
    </source>
</evidence>
<sequence>MVINVYKPRGWTSNDVVQKIKHACKFKKVGHAGTLDPLAEGVLLILTDADTKRQSEFMSLRKEYMVKIAFGYESDSHDLRTPVRPLGATVANKLTRDALQNALGKYMGKICQQVPAYSAVHVDGKRLYNFARGNQSTTLPLPYKEIEIYDITICSFKNNEQLNYPEIKDEQIICTTAELRVSCGKGTYIRSLVRDLGKDLGCGAVAVFLIRTKVDGYTVENGLPLEKVLLEHLKS</sequence>
<keyword evidence="3 5" id="KW-0819">tRNA processing</keyword>
<protein>
    <recommendedName>
        <fullName evidence="5">tRNA pseudouridine synthase B</fullName>
        <ecNumber evidence="5">5.4.99.25</ecNumber>
    </recommendedName>
    <alternativeName>
        <fullName evidence="5">tRNA pseudouridine(55) synthase</fullName>
        <shortName evidence="5">Psi55 synthase</shortName>
    </alternativeName>
    <alternativeName>
        <fullName evidence="5">tRNA pseudouridylate synthase</fullName>
    </alternativeName>
    <alternativeName>
        <fullName evidence="5">tRNA-uridine isomerase</fullName>
    </alternativeName>
</protein>
<reference evidence="8" key="1">
    <citation type="submission" date="2017-09" db="EMBL/GenBank/DDBJ databases">
        <title>Depth-based differentiation of microbial function through sediment-hosted aquifers and enrichment of novel symbionts in the deep terrestrial subsurface.</title>
        <authorList>
            <person name="Probst A.J."/>
            <person name="Ladd B."/>
            <person name="Jarett J.K."/>
            <person name="Geller-Mcgrath D.E."/>
            <person name="Sieber C.M.K."/>
            <person name="Emerson J.B."/>
            <person name="Anantharaman K."/>
            <person name="Thomas B.C."/>
            <person name="Malmstrom R."/>
            <person name="Stieglmeier M."/>
            <person name="Klingl A."/>
            <person name="Woyke T."/>
            <person name="Ryan C.M."/>
            <person name="Banfield J.F."/>
        </authorList>
    </citation>
    <scope>NUCLEOTIDE SEQUENCE [LARGE SCALE GENOMIC DNA]</scope>
</reference>
<gene>
    <name evidence="5 7" type="primary">truB</name>
    <name evidence="7" type="ORF">COT50_00410</name>
</gene>
<keyword evidence="4 5" id="KW-0413">Isomerase</keyword>
<dbReference type="PANTHER" id="PTHR13767">
    <property type="entry name" value="TRNA-PSEUDOURIDINE SYNTHASE"/>
    <property type="match status" value="1"/>
</dbReference>
<dbReference type="GO" id="GO:0003723">
    <property type="term" value="F:RNA binding"/>
    <property type="evidence" value="ECO:0007669"/>
    <property type="project" value="InterPro"/>
</dbReference>
<evidence type="ECO:0000256" key="2">
    <source>
        <dbReference type="ARBA" id="ARBA00005642"/>
    </source>
</evidence>
<comment type="caution">
    <text evidence="7">The sequence shown here is derived from an EMBL/GenBank/DDBJ whole genome shotgun (WGS) entry which is preliminary data.</text>
</comment>
<evidence type="ECO:0000256" key="5">
    <source>
        <dbReference type="HAMAP-Rule" id="MF_01080"/>
    </source>
</evidence>
<organism evidence="7 8">
    <name type="scientific">candidate division WWE3 bacterium CG08_land_8_20_14_0_20_41_10</name>
    <dbReference type="NCBI Taxonomy" id="1975085"/>
    <lineage>
        <taxon>Bacteria</taxon>
        <taxon>Katanobacteria</taxon>
    </lineage>
</organism>
<comment type="catalytic activity">
    <reaction evidence="1 5">
        <text>uridine(55) in tRNA = pseudouridine(55) in tRNA</text>
        <dbReference type="Rhea" id="RHEA:42532"/>
        <dbReference type="Rhea" id="RHEA-COMP:10101"/>
        <dbReference type="Rhea" id="RHEA-COMP:10102"/>
        <dbReference type="ChEBI" id="CHEBI:65314"/>
        <dbReference type="ChEBI" id="CHEBI:65315"/>
        <dbReference type="EC" id="5.4.99.25"/>
    </reaction>
</comment>
<evidence type="ECO:0000256" key="4">
    <source>
        <dbReference type="ARBA" id="ARBA00023235"/>
    </source>
</evidence>
<feature type="domain" description="Pseudouridine synthase II N-terminal" evidence="6">
    <location>
        <begin position="21"/>
        <end position="189"/>
    </location>
</feature>
<feature type="active site" description="Nucleophile" evidence="5">
    <location>
        <position position="36"/>
    </location>
</feature>
<dbReference type="InterPro" id="IPR002501">
    <property type="entry name" value="PsdUridine_synth_N"/>
</dbReference>
<dbReference type="EMBL" id="PEYU01000010">
    <property type="protein sequence ID" value="PIS22705.1"/>
    <property type="molecule type" value="Genomic_DNA"/>
</dbReference>
<dbReference type="InterPro" id="IPR014780">
    <property type="entry name" value="tRNA_psdUridine_synth_TruB"/>
</dbReference>
<evidence type="ECO:0000313" key="7">
    <source>
        <dbReference type="EMBL" id="PIS22705.1"/>
    </source>
</evidence>
<dbReference type="GO" id="GO:1990481">
    <property type="term" value="P:mRNA pseudouridine synthesis"/>
    <property type="evidence" value="ECO:0007669"/>
    <property type="project" value="TreeGrafter"/>
</dbReference>
<dbReference type="Pfam" id="PF01509">
    <property type="entry name" value="TruB_N"/>
    <property type="match status" value="1"/>
</dbReference>
<dbReference type="GO" id="GO:0160148">
    <property type="term" value="F:tRNA pseudouridine(55) synthase activity"/>
    <property type="evidence" value="ECO:0007669"/>
    <property type="project" value="UniProtKB-EC"/>
</dbReference>
<evidence type="ECO:0000256" key="3">
    <source>
        <dbReference type="ARBA" id="ARBA00022694"/>
    </source>
</evidence>
<evidence type="ECO:0000313" key="8">
    <source>
        <dbReference type="Proteomes" id="UP000231252"/>
    </source>
</evidence>
<accession>A0A2H0XD13</accession>
<comment type="function">
    <text evidence="5">Responsible for synthesis of pseudouridine from uracil-55 in the psi GC loop of transfer RNAs.</text>
</comment>
<dbReference type="NCBIfam" id="TIGR00431">
    <property type="entry name" value="TruB"/>
    <property type="match status" value="1"/>
</dbReference>
<comment type="similarity">
    <text evidence="2 5">Belongs to the pseudouridine synthase TruB family. Type 1 subfamily.</text>
</comment>
<dbReference type="GO" id="GO:0031119">
    <property type="term" value="P:tRNA pseudouridine synthesis"/>
    <property type="evidence" value="ECO:0007669"/>
    <property type="project" value="UniProtKB-UniRule"/>
</dbReference>
<dbReference type="Proteomes" id="UP000231252">
    <property type="component" value="Unassembled WGS sequence"/>
</dbReference>
<proteinExistence type="inferred from homology"/>
<dbReference type="SUPFAM" id="SSF55120">
    <property type="entry name" value="Pseudouridine synthase"/>
    <property type="match status" value="1"/>
</dbReference>
<dbReference type="InterPro" id="IPR020103">
    <property type="entry name" value="PsdUridine_synth_cat_dom_sf"/>
</dbReference>